<evidence type="ECO:0000313" key="2">
    <source>
        <dbReference type="EMBL" id="MFB5735078.1"/>
    </source>
</evidence>
<feature type="compositionally biased region" description="Basic and acidic residues" evidence="1">
    <location>
        <begin position="269"/>
        <end position="302"/>
    </location>
</feature>
<name>A0ABV5BID6_9LEPT</name>
<feature type="region of interest" description="Disordered" evidence="1">
    <location>
        <begin position="265"/>
        <end position="302"/>
    </location>
</feature>
<reference evidence="2 3" key="1">
    <citation type="submission" date="2024-09" db="EMBL/GenBank/DDBJ databases">
        <title>Taxonomic and Genotyping Characterization of Leptospira Strains isolated from Multiple Sources in Colombia highlights the importance of intermediate species.</title>
        <authorList>
            <person name="Torres Higuera L."/>
            <person name="Rojas Tapias D."/>
            <person name="Jimenez Velasquez S."/>
            <person name="Renjifo Ibanez C."/>
        </authorList>
    </citation>
    <scope>NUCLEOTIDE SEQUENCE [LARGE SCALE GENOMIC DNA]</scope>
    <source>
        <strain evidence="2 3">Lep080</strain>
    </source>
</reference>
<keyword evidence="3" id="KW-1185">Reference proteome</keyword>
<protein>
    <submittedName>
        <fullName evidence="2">Uncharacterized protein</fullName>
    </submittedName>
</protein>
<comment type="caution">
    <text evidence="2">The sequence shown here is derived from an EMBL/GenBank/DDBJ whole genome shotgun (WGS) entry which is preliminary data.</text>
</comment>
<gene>
    <name evidence="2" type="ORF">ACE5IX_01040</name>
</gene>
<evidence type="ECO:0000313" key="3">
    <source>
        <dbReference type="Proteomes" id="UP001580391"/>
    </source>
</evidence>
<sequence>MKLLLFTLQISFILNCLSGDRVTSDGIYLRKPFPSLTTGGGNKSQSTNKPTRDSIKEYEEFIKQSSGSPDKAINLINNVIKNAQLSGEDAILENAKRVREEILTEKENLIRVRGEELERIQSKFDIALNVWKESLKNIKSDANQQSRFKLALTGVGIAITVSIAALTAASPANLAIVAGLGSAGGGIITFQNALVEEGQTRVANARTHETMKTKGEKAVNEYYQSYTVMKIDPLGNNYVQNSIIAWRSIGDLETAAIQDIPLSTTEEIEASHQRSESEKTEVETSMKETIEKLKNEKSSRKSKLEKLTELKKAIDDAIKQK</sequence>
<evidence type="ECO:0000256" key="1">
    <source>
        <dbReference type="SAM" id="MobiDB-lite"/>
    </source>
</evidence>
<organism evidence="2 3">
    <name type="scientific">Leptospira wolffii</name>
    <dbReference type="NCBI Taxonomy" id="409998"/>
    <lineage>
        <taxon>Bacteria</taxon>
        <taxon>Pseudomonadati</taxon>
        <taxon>Spirochaetota</taxon>
        <taxon>Spirochaetia</taxon>
        <taxon>Leptospirales</taxon>
        <taxon>Leptospiraceae</taxon>
        <taxon>Leptospira</taxon>
    </lineage>
</organism>
<dbReference type="EMBL" id="JBHILJ010000001">
    <property type="protein sequence ID" value="MFB5735078.1"/>
    <property type="molecule type" value="Genomic_DNA"/>
</dbReference>
<proteinExistence type="predicted"/>
<accession>A0ABV5BID6</accession>
<dbReference type="Proteomes" id="UP001580391">
    <property type="component" value="Unassembled WGS sequence"/>
</dbReference>
<dbReference type="RefSeq" id="WP_135699206.1">
    <property type="nucleotide sequence ID" value="NZ_JBHILI010000003.1"/>
</dbReference>